<feature type="transmembrane region" description="Helical" evidence="1">
    <location>
        <begin position="175"/>
        <end position="201"/>
    </location>
</feature>
<feature type="transmembrane region" description="Helical" evidence="1">
    <location>
        <begin position="103"/>
        <end position="120"/>
    </location>
</feature>
<feature type="transmembrane region" description="Helical" evidence="1">
    <location>
        <begin position="207"/>
        <end position="223"/>
    </location>
</feature>
<feature type="transmembrane region" description="Helical" evidence="1">
    <location>
        <begin position="235"/>
        <end position="254"/>
    </location>
</feature>
<evidence type="ECO:0000256" key="1">
    <source>
        <dbReference type="SAM" id="Phobius"/>
    </source>
</evidence>
<comment type="caution">
    <text evidence="2">The sequence shown here is derived from an EMBL/GenBank/DDBJ whole genome shotgun (WGS) entry which is preliminary data.</text>
</comment>
<proteinExistence type="predicted"/>
<dbReference type="Proteomes" id="UP000786387">
    <property type="component" value="Unassembled WGS sequence"/>
</dbReference>
<evidence type="ECO:0000313" key="2">
    <source>
        <dbReference type="EMBL" id="MBA1275228.1"/>
    </source>
</evidence>
<protein>
    <submittedName>
        <fullName evidence="2">Uncharacterized protein</fullName>
    </submittedName>
</protein>
<keyword evidence="1" id="KW-1133">Transmembrane helix</keyword>
<dbReference type="RefSeq" id="WP_181072258.1">
    <property type="nucleotide sequence ID" value="NZ_JAAMRF010000009.1"/>
</dbReference>
<sequence length="646" mass="71702">MLTGLSAKLQSRVNMLAPFLVIVLIIGLLFFTLAILPAIRVGDGSEYYGLYLAFESAFHPWMTSDVFSSYQAFADSRAVLGLVSADQLASAFPTLRLGDTADFNHFWFYSFLAFLIGYPLSISPHSAFLVLHGALFTVPAFMSFLYYRWLGFGVFFLFSLSTPLIWFSNKAHTEFLTYCLGLAAVLAVLQARYVAAAFFMAVVSTQNPSFALLAGLLLCFRIFQLSEKQYSFGDVVAIVCTVLLVLLHPVYYFLRFGVATPQLLAGGADLGKNIGYFYIWLVDPDIGLLPNWPLGVLLLIFAFVGFRLFRRGPDFFENRMAWLFFLVSYFLVSVYSHSSTVNLNSGATINIARYSLWYIPLFFPIALIAAKWLVLSRARWVSAFCIIIPFLGIALLTFFPAKYESYTTPTRLSYFLQSRFPALYDPPPEVFLERFSGVGEAADKKRALVVGPDCKKILFIPGDTDLLVTTPRGCLLSQQRLAELLESKNYQSETYFRLTSDEMRSSALRIEPGVRYEFKRGGSGNFALGDGWGRGEDWGVWSEGARANLHIPCTVGRDLSVVINAGGFVYPGRDSTALEISAAGIKLWSGGLSDARDIPLTIPASGCVEGSLHISFDLANPQSPLHAGLSNDPRVVGVSLYSFRYE</sequence>
<accession>A0ABR5Z4U0</accession>
<feature type="transmembrane region" description="Helical" evidence="1">
    <location>
        <begin position="357"/>
        <end position="374"/>
    </location>
</feature>
<keyword evidence="1" id="KW-0472">Membrane</keyword>
<feature type="transmembrane region" description="Helical" evidence="1">
    <location>
        <begin position="321"/>
        <end position="337"/>
    </location>
</feature>
<keyword evidence="1" id="KW-0812">Transmembrane</keyword>
<feature type="transmembrane region" description="Helical" evidence="1">
    <location>
        <begin position="381"/>
        <end position="401"/>
    </location>
</feature>
<reference evidence="2 3" key="1">
    <citation type="submission" date="2020-02" db="EMBL/GenBank/DDBJ databases">
        <title>Synteny-based analysis reveals conserved mechanism for high triclosan tolerance in Pseudomonas, as well as instances of horizontal transfer.</title>
        <authorList>
            <person name="Mcfarland A.G."/>
            <person name="Bertucci H.K."/>
            <person name="Litmann E."/>
            <person name="Shen J."/>
            <person name="Huttenhower C."/>
            <person name="Hartmann E.M."/>
        </authorList>
    </citation>
    <scope>NUCLEOTIDE SEQUENCE [LARGE SCALE GENOMIC DNA]</scope>
    <source>
        <strain evidence="2 3">115A1</strain>
    </source>
</reference>
<organism evidence="2 3">
    <name type="scientific">Stutzerimonas azotifigens</name>
    <dbReference type="NCBI Taxonomy" id="291995"/>
    <lineage>
        <taxon>Bacteria</taxon>
        <taxon>Pseudomonadati</taxon>
        <taxon>Pseudomonadota</taxon>
        <taxon>Gammaproteobacteria</taxon>
        <taxon>Pseudomonadales</taxon>
        <taxon>Pseudomonadaceae</taxon>
        <taxon>Stutzerimonas</taxon>
    </lineage>
</organism>
<name>A0ABR5Z4U0_9GAMM</name>
<dbReference type="EMBL" id="JAAMRF010000009">
    <property type="protein sequence ID" value="MBA1275228.1"/>
    <property type="molecule type" value="Genomic_DNA"/>
</dbReference>
<evidence type="ECO:0000313" key="3">
    <source>
        <dbReference type="Proteomes" id="UP000786387"/>
    </source>
</evidence>
<feature type="transmembrane region" description="Helical" evidence="1">
    <location>
        <begin position="152"/>
        <end position="168"/>
    </location>
</feature>
<feature type="transmembrane region" description="Helical" evidence="1">
    <location>
        <begin position="16"/>
        <end position="39"/>
    </location>
</feature>
<keyword evidence="3" id="KW-1185">Reference proteome</keyword>
<feature type="transmembrane region" description="Helical" evidence="1">
    <location>
        <begin position="292"/>
        <end position="309"/>
    </location>
</feature>
<gene>
    <name evidence="2" type="ORF">G7026_17900</name>
</gene>